<evidence type="ECO:0000256" key="1">
    <source>
        <dbReference type="ARBA" id="ARBA00004657"/>
    </source>
</evidence>
<dbReference type="FunFam" id="1.20.5.370:FF:000007">
    <property type="entry name" value="Myosin heavy chain"/>
    <property type="match status" value="1"/>
</dbReference>
<dbReference type="FunFam" id="1.20.5.340:FF:000013">
    <property type="entry name" value="Myosin heavy chain"/>
    <property type="match status" value="1"/>
</dbReference>
<keyword evidence="6 15" id="KW-0547">Nucleotide-binding</keyword>
<dbReference type="Gene3D" id="1.20.5.340">
    <property type="match status" value="5"/>
</dbReference>
<dbReference type="InterPro" id="IPR001609">
    <property type="entry name" value="Myosin_head_motor_dom-like"/>
</dbReference>
<keyword evidence="7 15" id="KW-0067">ATP-binding</keyword>
<dbReference type="FunFam" id="1.20.5.340:FF:000002">
    <property type="entry name" value="Myosin heavy chain"/>
    <property type="match status" value="1"/>
</dbReference>
<dbReference type="InterPro" id="IPR014751">
    <property type="entry name" value="XRCC4-like_C"/>
</dbReference>
<keyword evidence="19" id="KW-1185">Reference proteome</keyword>
<dbReference type="PROSITE" id="PS50096">
    <property type="entry name" value="IQ"/>
    <property type="match status" value="1"/>
</dbReference>
<evidence type="ECO:0000256" key="6">
    <source>
        <dbReference type="ARBA" id="ARBA00022741"/>
    </source>
</evidence>
<evidence type="ECO:0000256" key="8">
    <source>
        <dbReference type="ARBA" id="ARBA00023054"/>
    </source>
</evidence>
<evidence type="ECO:0000256" key="2">
    <source>
        <dbReference type="ARBA" id="ARBA00008314"/>
    </source>
</evidence>
<dbReference type="FunFam" id="1.20.5.370:FF:000001">
    <property type="entry name" value="Myosin heavy chain"/>
    <property type="match status" value="1"/>
</dbReference>
<keyword evidence="5" id="KW-0963">Cytoplasm</keyword>
<dbReference type="PANTHER" id="PTHR45615:SF69">
    <property type="entry name" value="MYOSIN-6"/>
    <property type="match status" value="1"/>
</dbReference>
<dbReference type="FunFam" id="1.20.5.340:FF:000006">
    <property type="entry name" value="Myosin heavy chain"/>
    <property type="match status" value="1"/>
</dbReference>
<keyword evidence="12 15" id="KW-0009">Actin-binding</keyword>
<dbReference type="GO" id="GO:0030016">
    <property type="term" value="C:myofibril"/>
    <property type="evidence" value="ECO:0007669"/>
    <property type="project" value="UniProtKB-SubCell"/>
</dbReference>
<evidence type="ECO:0000256" key="5">
    <source>
        <dbReference type="ARBA" id="ARBA00022490"/>
    </source>
</evidence>
<dbReference type="Gene3D" id="1.20.5.4820">
    <property type="match status" value="1"/>
</dbReference>
<dbReference type="GO" id="GO:0005524">
    <property type="term" value="F:ATP binding"/>
    <property type="evidence" value="ECO:0007669"/>
    <property type="project" value="UniProtKB-UniRule"/>
</dbReference>
<dbReference type="Gene3D" id="3.40.850.10">
    <property type="entry name" value="Kinesin motor domain"/>
    <property type="match status" value="1"/>
</dbReference>
<dbReference type="FunFam" id="1.20.5.370:FF:000002">
    <property type="entry name" value="Myosin heavy chain"/>
    <property type="match status" value="1"/>
</dbReference>
<comment type="subunit">
    <text evidence="14">Muscle myosin is a hexameric protein that consists of 2 heavy chain subunits (MHC), 2 alkali light chain subunits (MLC) and 2 regulatory light chain subunits (MLC-2).</text>
</comment>
<evidence type="ECO:0000256" key="12">
    <source>
        <dbReference type="ARBA" id="ARBA00023203"/>
    </source>
</evidence>
<dbReference type="PANTHER" id="PTHR45615">
    <property type="entry name" value="MYOSIN HEAVY CHAIN, NON-MUSCLE"/>
    <property type="match status" value="1"/>
</dbReference>
<protein>
    <submittedName>
        <fullName evidence="18">Myosin heavy chain 15</fullName>
    </submittedName>
</protein>
<keyword evidence="8 16" id="KW-0175">Coiled coil</keyword>
<accession>A0A7M4ETJ2</accession>
<feature type="coiled-coil region" evidence="16">
    <location>
        <begin position="1180"/>
        <end position="1903"/>
    </location>
</feature>
<dbReference type="FunFam" id="1.20.58.530:FF:000001">
    <property type="entry name" value="Myosin heavy chain"/>
    <property type="match status" value="1"/>
</dbReference>
<dbReference type="FunFam" id="1.20.120.720:FF:000001">
    <property type="entry name" value="Myosin heavy chain, muscle"/>
    <property type="match status" value="1"/>
</dbReference>
<evidence type="ECO:0000313" key="19">
    <source>
        <dbReference type="Proteomes" id="UP000594220"/>
    </source>
</evidence>
<dbReference type="Gene3D" id="1.10.10.820">
    <property type="match status" value="1"/>
</dbReference>
<evidence type="ECO:0000256" key="16">
    <source>
        <dbReference type="SAM" id="Coils"/>
    </source>
</evidence>
<organism evidence="18 19">
    <name type="scientific">Crocodylus porosus</name>
    <name type="common">Saltwater crocodile</name>
    <name type="synonym">Estuarine crocodile</name>
    <dbReference type="NCBI Taxonomy" id="8502"/>
    <lineage>
        <taxon>Eukaryota</taxon>
        <taxon>Metazoa</taxon>
        <taxon>Chordata</taxon>
        <taxon>Craniata</taxon>
        <taxon>Vertebrata</taxon>
        <taxon>Euteleostomi</taxon>
        <taxon>Archelosauria</taxon>
        <taxon>Archosauria</taxon>
        <taxon>Crocodylia</taxon>
        <taxon>Longirostres</taxon>
        <taxon>Crocodylidae</taxon>
        <taxon>Crocodylus</taxon>
    </lineage>
</organism>
<evidence type="ECO:0000256" key="9">
    <source>
        <dbReference type="ARBA" id="ARBA00023123"/>
    </source>
</evidence>
<dbReference type="Gene3D" id="6.10.250.2420">
    <property type="match status" value="1"/>
</dbReference>
<dbReference type="SUPFAM" id="SSF57997">
    <property type="entry name" value="Tropomyosin"/>
    <property type="match status" value="1"/>
</dbReference>
<gene>
    <name evidence="18" type="primary">MYH15</name>
</gene>
<reference evidence="18" key="1">
    <citation type="submission" date="2025-08" db="UniProtKB">
        <authorList>
            <consortium name="Ensembl"/>
        </authorList>
    </citation>
    <scope>IDENTIFICATION</scope>
</reference>
<dbReference type="FunFam" id="1.20.5.4820:FF:000001">
    <property type="entry name" value="Myosin heavy chain"/>
    <property type="match status" value="1"/>
</dbReference>
<sequence>MMDMLEFGEAAPFLRKSENELMKLQTVAFEGKIYYAGCQECHTSLFLQTITLKDDDVQAMNPPKFDMIEDMAMLTHLNEASVLYNLRRRYSNWMIYTYSGLFCVTINPYKWLPVYKAEVVGAYKGKRRSEAPPHIFSIADNAYNDMLRNRENQSMLITGESGAGKTVNTKRVIQYFATVAAIGEPGKKSVSMEGGTLEDQIIQANPALEAFGNAKTLRNDNSSRFGKFIRIHFGTTGKLSSADIEIYLLEKSRVIFQQPGERCYHIFYQILSGKKEELQDMLLISTNPYDFHFCSQGVVTVDNLDDGEELMATDQAMDILGFIPDEKYGAYKMTGAIMHFGNMKFKERPREEQAEADGTENADKVAYLMGINSSDLVKGLLHPRVKVGNEYVTKGQSVEQVVYAVGALSKAIYDRMFKWLVLRINKTLDTKLPRQFFIGVLDIAGFEIFDYNSFEQLCINYTNEKLQQFFNHHMFVLEQEEYKKEGIEWVFIDFGLDLQACIDLIEKPLGILSILEEECMFPKATDMTFKAKLYDNHLGKSPNFQKPRPDKKRKYEAHFELLHYAGAVPYNIIGWLEKNKDPLNETVVGTFQKSSNKLLSCLFENYVSADSGNGEKKRKKGASFQTVSSLHKENLNKLMTNLRSTAPHFVRCIIPNETKTPGAIDAFLVLHQLRCNGVLEGIRICRKGFPNRVLYADFKQRYRILNPAAIPEDKFVDSRKASEKLLSSLDIDHNQYRFGHTKVFFKAGLLGHLEEMRDERLAKILTMIQARARGKLMRAEFQKMVERRDALLVIQWNIRAFMAVKNWPWMKLFFKIKPLLKSAETEKEMANMKEEFLKLKEALEKSEARRKELEEKQVSLVQEKNDLLLQLQSEQDTLSDAEERCDLLIKSKIQLEAKVKELTERVEDEEEMNSELTSKKRKLEDECSELKKDIDDLEITLAKVEKEKHATENKVKNLTEEMAALDESISKLTKEKKSLQEAHQQALDDLQAEEDKVNTLSKIKLKLEQQVDDLEGSLEQEKKVRMDLERAKRKLEGDLKLTQESVMDLENDKLQLEEKLKKKDFEVNQLSSKIEDEQALVVQLQKKIKELQARIEELEEELEAERAARAKVEKQRSELARELEELSERLEEAGGATAVQLEMNKKREAEFLKLRRDLEEATLHYEATAATLRKKHADSMAELGEHLDNLQRVKQKLEKEKSELKLEVDDLSSNMEQMVKGKTNAEKLCRTYEDHLNETKAKLDEMTRLVNDLTTQKAKLQTENGEFARQLEERESLISQLSRGKTSFTQQIEELRRQLEEETKSKNALAHAVQAARHDCELLREQFEEEQEAKAELQRALSKGNAEVAQWRTKYETDAIQRTEELEDAKKKLAARLQEAEEAIEAANAKCSSLEKTKHRLQNELEDMMIDLEKSNSAAAALDKKQRSFDKIISDWKQKYEESQAELEASQKEARSLSTELFKLKNAYEETLDHLETVKRENKNLQEEISDLTNQISEGNKSLHEIEKIKKQVEQEKSEVQLALEEAEGALEHEESKTVRFQLELSQIKAEFERKLAEKEEELDNIRRNQQRTIDTLQSTLDAEAKSRNEAIRLKKKMEGDLNEMEIQLSHANRHASEATKSARILQAQIKELQVQLDDSSHLNEDLKEQLAVADRRNNLLQAELDELRALLDQTERGRKLAEQELLEATERVNLLHTQNTSLIGQKKKLEADISQMQNEVEEAIQECRNAEEKAKKAITDAAMMAEELKKEQDTSAHLERMKKNMEQTIKDLQKRLDEAEQIALKGGKKQIQKLESRVRELENELENELRRNSDAQKGVRKFERRIKELTYQSEEDKKNLARMQDLIDKLQLKVKSYKHQAEEAEAQANMYLGKYRKQQHELDDAEERAEIAESQVNKLRSKTRDIGIKKVWHFSAT</sequence>
<dbReference type="SMART" id="SM00242">
    <property type="entry name" value="MYSc"/>
    <property type="match status" value="1"/>
</dbReference>
<comment type="similarity">
    <text evidence="2 15">Belongs to the TRAFAC class myosin-kinesin ATPase superfamily. Myosin family.</text>
</comment>
<dbReference type="FunFam" id="1.20.5.370:FF:000008">
    <property type="entry name" value="Myosin heavy chain"/>
    <property type="match status" value="1"/>
</dbReference>
<evidence type="ECO:0000256" key="3">
    <source>
        <dbReference type="ARBA" id="ARBA00022433"/>
    </source>
</evidence>
<dbReference type="Pfam" id="PF01576">
    <property type="entry name" value="Myosin_tail_1"/>
    <property type="match status" value="1"/>
</dbReference>
<dbReference type="Gene3D" id="1.20.5.370">
    <property type="match status" value="5"/>
</dbReference>
<dbReference type="GO" id="GO:0051015">
    <property type="term" value="F:actin filament binding"/>
    <property type="evidence" value="ECO:0007669"/>
    <property type="project" value="TreeGrafter"/>
</dbReference>
<evidence type="ECO:0000256" key="7">
    <source>
        <dbReference type="ARBA" id="ARBA00022840"/>
    </source>
</evidence>
<keyword evidence="4" id="KW-0488">Methylation</keyword>
<keyword evidence="11" id="KW-0514">Muscle protein</keyword>
<dbReference type="FunFam" id="3.40.850.10:FF:000024">
    <property type="entry name" value="Myosin heavy chain, isoform J"/>
    <property type="match status" value="1"/>
</dbReference>
<evidence type="ECO:0000256" key="4">
    <source>
        <dbReference type="ARBA" id="ARBA00022481"/>
    </source>
</evidence>
<dbReference type="SUPFAM" id="SSF52540">
    <property type="entry name" value="P-loop containing nucleoside triphosphate hydrolases"/>
    <property type="match status" value="1"/>
</dbReference>
<comment type="function">
    <text evidence="13">Muscle contraction.</text>
</comment>
<feature type="binding site" evidence="15">
    <location>
        <begin position="159"/>
        <end position="166"/>
    </location>
    <ligand>
        <name>ATP</name>
        <dbReference type="ChEBI" id="CHEBI:30616"/>
    </ligand>
</feature>
<dbReference type="InterPro" id="IPR002928">
    <property type="entry name" value="Myosin_tail"/>
</dbReference>
<feature type="region of interest" description="Actin-binding" evidence="15">
    <location>
        <begin position="635"/>
        <end position="657"/>
    </location>
</feature>
<dbReference type="InterPro" id="IPR036961">
    <property type="entry name" value="Kinesin_motor_dom_sf"/>
</dbReference>
<reference evidence="18" key="2">
    <citation type="submission" date="2025-09" db="UniProtKB">
        <authorList>
            <consortium name="Ensembl"/>
        </authorList>
    </citation>
    <scope>IDENTIFICATION</scope>
</reference>
<keyword evidence="3" id="KW-0787">Thick filament</keyword>
<comment type="subcellular location">
    <subcellularLocation>
        <location evidence="1">Cytoplasm</location>
        <location evidence="1">Myofibril</location>
    </subcellularLocation>
</comment>
<proteinExistence type="inferred from homology"/>
<dbReference type="Gene3D" id="1.20.120.720">
    <property type="entry name" value="Myosin VI head, motor domain, U50 subdomain"/>
    <property type="match status" value="1"/>
</dbReference>
<name>A0A7M4ETJ2_CROPO</name>
<keyword evidence="9 15" id="KW-0518">Myosin</keyword>
<evidence type="ECO:0000256" key="13">
    <source>
        <dbReference type="ARBA" id="ARBA00037488"/>
    </source>
</evidence>
<dbReference type="FunFam" id="1.20.5.340:FF:000004">
    <property type="entry name" value="Myosin heavy chain"/>
    <property type="match status" value="1"/>
</dbReference>
<dbReference type="FunFam" id="1.20.5.340:FF:000003">
    <property type="entry name" value="Myosin heavy chain"/>
    <property type="match status" value="1"/>
</dbReference>
<feature type="coiled-coil region" evidence="16">
    <location>
        <begin position="820"/>
        <end position="1136"/>
    </location>
</feature>
<evidence type="ECO:0000259" key="17">
    <source>
        <dbReference type="PROSITE" id="PS51456"/>
    </source>
</evidence>
<dbReference type="GO" id="GO:0032982">
    <property type="term" value="C:myosin filament"/>
    <property type="evidence" value="ECO:0007669"/>
    <property type="project" value="UniProtKB-KW"/>
</dbReference>
<evidence type="ECO:0000313" key="18">
    <source>
        <dbReference type="Ensembl" id="ENSCPRP00005014638.1"/>
    </source>
</evidence>
<keyword evidence="10 15" id="KW-0505">Motor protein</keyword>
<dbReference type="Proteomes" id="UP000594220">
    <property type="component" value="Unplaced"/>
</dbReference>
<feature type="domain" description="Myosin motor" evidence="17">
    <location>
        <begin position="66"/>
        <end position="758"/>
    </location>
</feature>
<evidence type="ECO:0000256" key="14">
    <source>
        <dbReference type="ARBA" id="ARBA00038612"/>
    </source>
</evidence>
<dbReference type="Pfam" id="PF00063">
    <property type="entry name" value="Myosin_head"/>
    <property type="match status" value="1"/>
</dbReference>
<dbReference type="FunFam" id="1.10.10.820:FF:000001">
    <property type="entry name" value="Myosin heavy chain"/>
    <property type="match status" value="1"/>
</dbReference>
<evidence type="ECO:0000256" key="11">
    <source>
        <dbReference type="ARBA" id="ARBA00023179"/>
    </source>
</evidence>
<dbReference type="PROSITE" id="PS51456">
    <property type="entry name" value="MYOSIN_MOTOR"/>
    <property type="match status" value="1"/>
</dbReference>
<evidence type="ECO:0000256" key="15">
    <source>
        <dbReference type="PROSITE-ProRule" id="PRU00782"/>
    </source>
</evidence>
<dbReference type="GO" id="GO:0016460">
    <property type="term" value="C:myosin II complex"/>
    <property type="evidence" value="ECO:0007669"/>
    <property type="project" value="TreeGrafter"/>
</dbReference>
<dbReference type="SUPFAM" id="SSF90257">
    <property type="entry name" value="Myosin rod fragments"/>
    <property type="match status" value="5"/>
</dbReference>
<dbReference type="InterPro" id="IPR027417">
    <property type="entry name" value="P-loop_NTPase"/>
</dbReference>
<dbReference type="PRINTS" id="PR00193">
    <property type="entry name" value="MYOSINHEAVY"/>
</dbReference>
<evidence type="ECO:0000256" key="10">
    <source>
        <dbReference type="ARBA" id="ARBA00023175"/>
    </source>
</evidence>
<dbReference type="GO" id="GO:0000146">
    <property type="term" value="F:microfilament motor activity"/>
    <property type="evidence" value="ECO:0007669"/>
    <property type="project" value="TreeGrafter"/>
</dbReference>
<dbReference type="GeneTree" id="ENSGT00940000160950"/>
<dbReference type="Ensembl" id="ENSCPRT00005017191.1">
    <property type="protein sequence ID" value="ENSCPRP00005014638.1"/>
    <property type="gene ID" value="ENSCPRG00005010192.1"/>
</dbReference>
<dbReference type="Gene3D" id="1.20.58.530">
    <property type="match status" value="1"/>
</dbReference>